<dbReference type="EC" id="1.1.1.133" evidence="2"/>
<sequence>MKVLITGCRGQVGRELMALAETHGCDAVGFERNTLDITDQVAVQKIVAQQQPDAVINAAAYTAVDSAESDIATAFAVNATAVSYLAQACTDLNIPLVHISTDYVFDGSKEGGYSEDDTPSPLGVYGESKLAGEEAVRAVCRSYYILRTSWVFSSHGNNFVKTMLRLGAEREVLGIVADQRGKPTSAREIAKMIYVMLTSNKQAWGTYHITQPDVTTWFYFAEKIFSEAKQQGIPLKVNELNAITTSDYPTPAKRPVNSELDCSKLEKTFEIELKPWSESLSNVIGRIRGEENKS</sequence>
<proteinExistence type="predicted"/>
<dbReference type="GO" id="GO:0008831">
    <property type="term" value="F:dTDP-4-dehydrorhamnose reductase activity"/>
    <property type="evidence" value="ECO:0007669"/>
    <property type="project" value="UniProtKB-EC"/>
</dbReference>
<dbReference type="NCBIfam" id="TIGR01214">
    <property type="entry name" value="rmlD"/>
    <property type="match status" value="1"/>
</dbReference>
<dbReference type="Pfam" id="PF04321">
    <property type="entry name" value="RmlD_sub_bind"/>
    <property type="match status" value="1"/>
</dbReference>
<dbReference type="Gene3D" id="3.40.50.720">
    <property type="entry name" value="NAD(P)-binding Rossmann-like Domain"/>
    <property type="match status" value="1"/>
</dbReference>
<dbReference type="PANTHER" id="PTHR10491">
    <property type="entry name" value="DTDP-4-DEHYDRORHAMNOSE REDUCTASE"/>
    <property type="match status" value="1"/>
</dbReference>
<dbReference type="InterPro" id="IPR036291">
    <property type="entry name" value="NAD(P)-bd_dom_sf"/>
</dbReference>
<dbReference type="InterPro" id="IPR029903">
    <property type="entry name" value="RmlD-like-bd"/>
</dbReference>
<dbReference type="AlphaFoldDB" id="A0A3B0ZXI4"/>
<name>A0A3B0ZXI4_9ZZZZ</name>
<gene>
    <name evidence="2" type="ORF">MNBD_GAMMA18-959</name>
</gene>
<evidence type="ECO:0000313" key="2">
    <source>
        <dbReference type="EMBL" id="VAW86174.1"/>
    </source>
</evidence>
<feature type="domain" description="RmlD-like substrate binding" evidence="1">
    <location>
        <begin position="1"/>
        <end position="286"/>
    </location>
</feature>
<dbReference type="PANTHER" id="PTHR10491:SF4">
    <property type="entry name" value="METHIONINE ADENOSYLTRANSFERASE 2 SUBUNIT BETA"/>
    <property type="match status" value="1"/>
</dbReference>
<evidence type="ECO:0000259" key="1">
    <source>
        <dbReference type="Pfam" id="PF04321"/>
    </source>
</evidence>
<dbReference type="InterPro" id="IPR005913">
    <property type="entry name" value="dTDP_dehydrorham_reduct"/>
</dbReference>
<organism evidence="2">
    <name type="scientific">hydrothermal vent metagenome</name>
    <dbReference type="NCBI Taxonomy" id="652676"/>
    <lineage>
        <taxon>unclassified sequences</taxon>
        <taxon>metagenomes</taxon>
        <taxon>ecological metagenomes</taxon>
    </lineage>
</organism>
<dbReference type="Gene3D" id="3.90.25.10">
    <property type="entry name" value="UDP-galactose 4-epimerase, domain 1"/>
    <property type="match status" value="1"/>
</dbReference>
<accession>A0A3B0ZXI4</accession>
<keyword evidence="2" id="KW-0560">Oxidoreductase</keyword>
<protein>
    <submittedName>
        <fullName evidence="2">dTDP-4-dehydrorhamnose reductase</fullName>
        <ecNumber evidence="2">1.1.1.133</ecNumber>
    </submittedName>
</protein>
<reference evidence="2" key="1">
    <citation type="submission" date="2018-06" db="EMBL/GenBank/DDBJ databases">
        <authorList>
            <person name="Zhirakovskaya E."/>
        </authorList>
    </citation>
    <scope>NUCLEOTIDE SEQUENCE</scope>
</reference>
<dbReference type="CDD" id="cd05254">
    <property type="entry name" value="dTDP_HR_like_SDR_e"/>
    <property type="match status" value="1"/>
</dbReference>
<dbReference type="EMBL" id="UOFP01000127">
    <property type="protein sequence ID" value="VAW86174.1"/>
    <property type="molecule type" value="Genomic_DNA"/>
</dbReference>
<dbReference type="SUPFAM" id="SSF51735">
    <property type="entry name" value="NAD(P)-binding Rossmann-fold domains"/>
    <property type="match status" value="1"/>
</dbReference>